<sequence>MELQQLLKECRQGSITAQKYLFDRYSTPFFLLCRRYMKTDASAEEMLMNGFLKVFGNLAAFEYTSEMASVAWMKRIMVNECLQELRKKNSFLVTTDLAAADARIPEEAISNLSAAEIFRLIGGLPTGYRTVFNLYVMEGISHKEIAGLLGITEGTSKSQLSKARAMLQQLLTQKEMYVKRKSR</sequence>
<feature type="domain" description="RNA polymerase sigma factor 70 region 4 type 2" evidence="6">
    <location>
        <begin position="116"/>
        <end position="167"/>
    </location>
</feature>
<evidence type="ECO:0000259" key="5">
    <source>
        <dbReference type="Pfam" id="PF04542"/>
    </source>
</evidence>
<dbReference type="STRING" id="413434.SAMN04488132_103429"/>
<keyword evidence="4" id="KW-0804">Transcription</keyword>
<dbReference type="Proteomes" id="UP000190888">
    <property type="component" value="Unassembled WGS sequence"/>
</dbReference>
<proteinExistence type="inferred from homology"/>
<dbReference type="SUPFAM" id="SSF88946">
    <property type="entry name" value="Sigma2 domain of RNA polymerase sigma factors"/>
    <property type="match status" value="1"/>
</dbReference>
<evidence type="ECO:0000313" key="7">
    <source>
        <dbReference type="EMBL" id="SJZ67534.1"/>
    </source>
</evidence>
<dbReference type="InterPro" id="IPR007627">
    <property type="entry name" value="RNA_pol_sigma70_r2"/>
</dbReference>
<dbReference type="AlphaFoldDB" id="A0A1T4ML87"/>
<dbReference type="InterPro" id="IPR013325">
    <property type="entry name" value="RNA_pol_sigma_r2"/>
</dbReference>
<keyword evidence="8" id="KW-1185">Reference proteome</keyword>
<keyword evidence="3" id="KW-0731">Sigma factor</keyword>
<accession>A0A1T4ML87</accession>
<dbReference type="EMBL" id="FUWH01000003">
    <property type="protein sequence ID" value="SJZ67534.1"/>
    <property type="molecule type" value="Genomic_DNA"/>
</dbReference>
<comment type="similarity">
    <text evidence="1">Belongs to the sigma-70 factor family. ECF subfamily.</text>
</comment>
<dbReference type="GO" id="GO:0006352">
    <property type="term" value="P:DNA-templated transcription initiation"/>
    <property type="evidence" value="ECO:0007669"/>
    <property type="project" value="InterPro"/>
</dbReference>
<reference evidence="7 8" key="1">
    <citation type="submission" date="2017-02" db="EMBL/GenBank/DDBJ databases">
        <authorList>
            <person name="Peterson S.W."/>
        </authorList>
    </citation>
    <scope>NUCLEOTIDE SEQUENCE [LARGE SCALE GENOMIC DNA]</scope>
    <source>
        <strain evidence="7 8">DSM 22335</strain>
    </source>
</reference>
<evidence type="ECO:0000256" key="3">
    <source>
        <dbReference type="ARBA" id="ARBA00023082"/>
    </source>
</evidence>
<gene>
    <name evidence="7" type="ORF">SAMN04488132_103429</name>
</gene>
<dbReference type="GO" id="GO:0003677">
    <property type="term" value="F:DNA binding"/>
    <property type="evidence" value="ECO:0007669"/>
    <property type="project" value="InterPro"/>
</dbReference>
<organism evidence="7 8">
    <name type="scientific">Sediminibacterium ginsengisoli</name>
    <dbReference type="NCBI Taxonomy" id="413434"/>
    <lineage>
        <taxon>Bacteria</taxon>
        <taxon>Pseudomonadati</taxon>
        <taxon>Bacteroidota</taxon>
        <taxon>Chitinophagia</taxon>
        <taxon>Chitinophagales</taxon>
        <taxon>Chitinophagaceae</taxon>
        <taxon>Sediminibacterium</taxon>
    </lineage>
</organism>
<evidence type="ECO:0000259" key="6">
    <source>
        <dbReference type="Pfam" id="PF08281"/>
    </source>
</evidence>
<dbReference type="RefSeq" id="WP_078830894.1">
    <property type="nucleotide sequence ID" value="NZ_FUWH01000003.1"/>
</dbReference>
<evidence type="ECO:0000256" key="1">
    <source>
        <dbReference type="ARBA" id="ARBA00010641"/>
    </source>
</evidence>
<protein>
    <submittedName>
        <fullName evidence="7">RNA polymerase sigma-70 factor, ECF subfamily</fullName>
    </submittedName>
</protein>
<dbReference type="SUPFAM" id="SSF88659">
    <property type="entry name" value="Sigma3 and sigma4 domains of RNA polymerase sigma factors"/>
    <property type="match status" value="1"/>
</dbReference>
<dbReference type="PANTHER" id="PTHR43133">
    <property type="entry name" value="RNA POLYMERASE ECF-TYPE SIGMA FACTO"/>
    <property type="match status" value="1"/>
</dbReference>
<dbReference type="Gene3D" id="1.10.10.10">
    <property type="entry name" value="Winged helix-like DNA-binding domain superfamily/Winged helix DNA-binding domain"/>
    <property type="match status" value="1"/>
</dbReference>
<dbReference type="CDD" id="cd06171">
    <property type="entry name" value="Sigma70_r4"/>
    <property type="match status" value="1"/>
</dbReference>
<dbReference type="InterPro" id="IPR013249">
    <property type="entry name" value="RNA_pol_sigma70_r4_t2"/>
</dbReference>
<evidence type="ECO:0000256" key="2">
    <source>
        <dbReference type="ARBA" id="ARBA00023015"/>
    </source>
</evidence>
<dbReference type="GO" id="GO:0016987">
    <property type="term" value="F:sigma factor activity"/>
    <property type="evidence" value="ECO:0007669"/>
    <property type="project" value="UniProtKB-KW"/>
</dbReference>
<dbReference type="InterPro" id="IPR039425">
    <property type="entry name" value="RNA_pol_sigma-70-like"/>
</dbReference>
<dbReference type="InterPro" id="IPR036388">
    <property type="entry name" value="WH-like_DNA-bd_sf"/>
</dbReference>
<evidence type="ECO:0000256" key="4">
    <source>
        <dbReference type="ARBA" id="ARBA00023163"/>
    </source>
</evidence>
<dbReference type="Pfam" id="PF04542">
    <property type="entry name" value="Sigma70_r2"/>
    <property type="match status" value="1"/>
</dbReference>
<dbReference type="Gene3D" id="1.10.1740.10">
    <property type="match status" value="1"/>
</dbReference>
<dbReference type="OrthoDB" id="1056775at2"/>
<dbReference type="NCBIfam" id="TIGR02937">
    <property type="entry name" value="sigma70-ECF"/>
    <property type="match status" value="1"/>
</dbReference>
<dbReference type="InterPro" id="IPR013324">
    <property type="entry name" value="RNA_pol_sigma_r3/r4-like"/>
</dbReference>
<keyword evidence="2" id="KW-0805">Transcription regulation</keyword>
<feature type="domain" description="RNA polymerase sigma-70 region 2" evidence="5">
    <location>
        <begin position="21"/>
        <end position="89"/>
    </location>
</feature>
<dbReference type="Pfam" id="PF08281">
    <property type="entry name" value="Sigma70_r4_2"/>
    <property type="match status" value="1"/>
</dbReference>
<evidence type="ECO:0000313" key="8">
    <source>
        <dbReference type="Proteomes" id="UP000190888"/>
    </source>
</evidence>
<dbReference type="PANTHER" id="PTHR43133:SF46">
    <property type="entry name" value="RNA POLYMERASE SIGMA-70 FACTOR ECF SUBFAMILY"/>
    <property type="match status" value="1"/>
</dbReference>
<dbReference type="InterPro" id="IPR014284">
    <property type="entry name" value="RNA_pol_sigma-70_dom"/>
</dbReference>
<name>A0A1T4ML87_9BACT</name>